<dbReference type="Gene3D" id="1.10.10.60">
    <property type="entry name" value="Homeodomain-like"/>
    <property type="match status" value="1"/>
</dbReference>
<dbReference type="EMBL" id="FNVP01000019">
    <property type="protein sequence ID" value="SEG50893.1"/>
    <property type="molecule type" value="Genomic_DNA"/>
</dbReference>
<keyword evidence="1" id="KW-0805">Transcription regulation</keyword>
<evidence type="ECO:0000313" key="6">
    <source>
        <dbReference type="Proteomes" id="UP000236737"/>
    </source>
</evidence>
<evidence type="ECO:0000313" key="5">
    <source>
        <dbReference type="EMBL" id="SEG50893.1"/>
    </source>
</evidence>
<protein>
    <submittedName>
        <fullName evidence="5">AraC-type DNA-binding protein</fullName>
    </submittedName>
</protein>
<keyword evidence="6" id="KW-1185">Reference proteome</keyword>
<proteinExistence type="predicted"/>
<accession>A0A1H6AQ93</accession>
<evidence type="ECO:0000256" key="3">
    <source>
        <dbReference type="ARBA" id="ARBA00023163"/>
    </source>
</evidence>
<dbReference type="InterPro" id="IPR053142">
    <property type="entry name" value="PchR_regulatory_protein"/>
</dbReference>
<dbReference type="OrthoDB" id="1451418at2"/>
<dbReference type="RefSeq" id="WP_104000965.1">
    <property type="nucleotide sequence ID" value="NZ_FNVP01000019.1"/>
</dbReference>
<dbReference type="GO" id="GO:0003700">
    <property type="term" value="F:DNA-binding transcription factor activity"/>
    <property type="evidence" value="ECO:0007669"/>
    <property type="project" value="InterPro"/>
</dbReference>
<feature type="domain" description="HTH araC/xylS-type" evidence="4">
    <location>
        <begin position="212"/>
        <end position="311"/>
    </location>
</feature>
<gene>
    <name evidence="5" type="ORF">SAMN04488130_1194</name>
</gene>
<name>A0A1H6AQ93_9FLAO</name>
<keyword evidence="3" id="KW-0804">Transcription</keyword>
<dbReference type="SMART" id="SM00342">
    <property type="entry name" value="HTH_ARAC"/>
    <property type="match status" value="1"/>
</dbReference>
<keyword evidence="2 5" id="KW-0238">DNA-binding</keyword>
<dbReference type="PANTHER" id="PTHR47893">
    <property type="entry name" value="REGULATORY PROTEIN PCHR"/>
    <property type="match status" value="1"/>
</dbReference>
<dbReference type="InterPro" id="IPR018062">
    <property type="entry name" value="HTH_AraC-typ_CS"/>
</dbReference>
<reference evidence="6" key="1">
    <citation type="submission" date="2016-10" db="EMBL/GenBank/DDBJ databases">
        <authorList>
            <person name="Varghese N."/>
            <person name="Submissions S."/>
        </authorList>
    </citation>
    <scope>NUCLEOTIDE SEQUENCE [LARGE SCALE GENOMIC DNA]</scope>
    <source>
        <strain evidence="6">CGMCC 1.9230</strain>
    </source>
</reference>
<dbReference type="SUPFAM" id="SSF46689">
    <property type="entry name" value="Homeodomain-like"/>
    <property type="match status" value="1"/>
</dbReference>
<dbReference type="InterPro" id="IPR009057">
    <property type="entry name" value="Homeodomain-like_sf"/>
</dbReference>
<evidence type="ECO:0000259" key="4">
    <source>
        <dbReference type="PROSITE" id="PS01124"/>
    </source>
</evidence>
<dbReference type="PROSITE" id="PS01124">
    <property type="entry name" value="HTH_ARAC_FAMILY_2"/>
    <property type="match status" value="1"/>
</dbReference>
<dbReference type="AlphaFoldDB" id="A0A1H6AQ93"/>
<dbReference type="InterPro" id="IPR018060">
    <property type="entry name" value="HTH_AraC"/>
</dbReference>
<evidence type="ECO:0000256" key="2">
    <source>
        <dbReference type="ARBA" id="ARBA00023125"/>
    </source>
</evidence>
<dbReference type="Proteomes" id="UP000236737">
    <property type="component" value="Unassembled WGS sequence"/>
</dbReference>
<dbReference type="PROSITE" id="PS00041">
    <property type="entry name" value="HTH_ARAC_FAMILY_1"/>
    <property type="match status" value="1"/>
</dbReference>
<dbReference type="PANTHER" id="PTHR47893:SF1">
    <property type="entry name" value="REGULATORY PROTEIN PCHR"/>
    <property type="match status" value="1"/>
</dbReference>
<evidence type="ECO:0000256" key="1">
    <source>
        <dbReference type="ARBA" id="ARBA00023015"/>
    </source>
</evidence>
<dbReference type="Pfam" id="PF12833">
    <property type="entry name" value="HTH_18"/>
    <property type="match status" value="1"/>
</dbReference>
<dbReference type="GO" id="GO:0043565">
    <property type="term" value="F:sequence-specific DNA binding"/>
    <property type="evidence" value="ECO:0007669"/>
    <property type="project" value="InterPro"/>
</dbReference>
<organism evidence="5 6">
    <name type="scientific">Flavobacterium urumqiense</name>
    <dbReference type="NCBI Taxonomy" id="935224"/>
    <lineage>
        <taxon>Bacteria</taxon>
        <taxon>Pseudomonadati</taxon>
        <taxon>Bacteroidota</taxon>
        <taxon>Flavobacteriia</taxon>
        <taxon>Flavobacteriales</taxon>
        <taxon>Flavobacteriaceae</taxon>
        <taxon>Flavobacterium</taxon>
    </lineage>
</organism>
<sequence>MLWYFMEDKINHERIRPIRQMLLEMAVGNFSYRIQRSTADDEVESLILLLNMVAEELKSSFSHLSYVNPHNSYSSYVQASFIVDSSWIVKKISTDVSVSLGYSPKMLYGAAFEIILSEESAVSFNTIKEKLSKNSSYSENLELVFVSQNQLLVPAFCNICRFMDSTKILISLVTTIVTTAVKDNVIADDSSAVPVIPRKEFVYRLSDVQLIQQVYDYILIHIDSPLPNLKELSHIFGTNEYKLKYGFKHLFKTTIYQFYNVERLKKAHLLIENTGIPLKEIAAMSGFIDYSNFSKAFRKSYGYAPNKITRKQ</sequence>